<dbReference type="Pfam" id="PF02580">
    <property type="entry name" value="Tyr_Deacylase"/>
    <property type="match status" value="1"/>
</dbReference>
<evidence type="ECO:0000256" key="4">
    <source>
        <dbReference type="ARBA" id="ARBA00022692"/>
    </source>
</evidence>
<dbReference type="EMBL" id="CAJOBD010001424">
    <property type="protein sequence ID" value="CAF3798208.1"/>
    <property type="molecule type" value="Genomic_DNA"/>
</dbReference>
<dbReference type="PANTHER" id="PTHR22883">
    <property type="entry name" value="ZINC FINGER DHHC DOMAIN CONTAINING PROTEIN"/>
    <property type="match status" value="1"/>
</dbReference>
<keyword evidence="4 14" id="KW-0812">Transmembrane</keyword>
<keyword evidence="9 14" id="KW-0012">Acyltransferase</keyword>
<comment type="catalytic activity">
    <reaction evidence="10">
        <text>glycyl-tRNA(Ala) + H2O = tRNA(Ala) + glycine + H(+)</text>
        <dbReference type="Rhea" id="RHEA:53744"/>
        <dbReference type="Rhea" id="RHEA-COMP:9657"/>
        <dbReference type="Rhea" id="RHEA-COMP:13640"/>
        <dbReference type="ChEBI" id="CHEBI:15377"/>
        <dbReference type="ChEBI" id="CHEBI:15378"/>
        <dbReference type="ChEBI" id="CHEBI:57305"/>
        <dbReference type="ChEBI" id="CHEBI:78442"/>
        <dbReference type="ChEBI" id="CHEBI:78522"/>
        <dbReference type="EC" id="3.1.1.96"/>
    </reaction>
</comment>
<evidence type="ECO:0000313" key="16">
    <source>
        <dbReference type="EMBL" id="CAF3798208.1"/>
    </source>
</evidence>
<evidence type="ECO:0000256" key="3">
    <source>
        <dbReference type="ARBA" id="ARBA00022679"/>
    </source>
</evidence>
<keyword evidence="13" id="KW-0963">Cytoplasm</keyword>
<keyword evidence="6 14" id="KW-0472">Membrane</keyword>
<dbReference type="GO" id="GO:0005783">
    <property type="term" value="C:endoplasmic reticulum"/>
    <property type="evidence" value="ECO:0007669"/>
    <property type="project" value="TreeGrafter"/>
</dbReference>
<organism evidence="16 17">
    <name type="scientific">Rotaria sordida</name>
    <dbReference type="NCBI Taxonomy" id="392033"/>
    <lineage>
        <taxon>Eukaryota</taxon>
        <taxon>Metazoa</taxon>
        <taxon>Spiralia</taxon>
        <taxon>Gnathifera</taxon>
        <taxon>Rotifera</taxon>
        <taxon>Eurotatoria</taxon>
        <taxon>Bdelloidea</taxon>
        <taxon>Philodinida</taxon>
        <taxon>Philodinidae</taxon>
        <taxon>Rotaria</taxon>
    </lineage>
</organism>
<dbReference type="InterPro" id="IPR023509">
    <property type="entry name" value="DTD-like_sf"/>
</dbReference>
<dbReference type="GO" id="GO:0051499">
    <property type="term" value="F:D-aminoacyl-tRNA deacylase activity"/>
    <property type="evidence" value="ECO:0007669"/>
    <property type="project" value="UniProtKB-EC"/>
</dbReference>
<comment type="caution">
    <text evidence="16">The sequence shown here is derived from an EMBL/GenBank/DDBJ whole genome shotgun (WGS) entry which is preliminary data.</text>
</comment>
<evidence type="ECO:0000256" key="13">
    <source>
        <dbReference type="RuleBase" id="RU003470"/>
    </source>
</evidence>
<dbReference type="Pfam" id="PF01529">
    <property type="entry name" value="DHHC"/>
    <property type="match status" value="1"/>
</dbReference>
<gene>
    <name evidence="16" type="ORF">JBS370_LOCUS15148</name>
</gene>
<dbReference type="GO" id="GO:0000049">
    <property type="term" value="F:tRNA binding"/>
    <property type="evidence" value="ECO:0007669"/>
    <property type="project" value="UniProtKB-KW"/>
</dbReference>
<dbReference type="PROSITE" id="PS50216">
    <property type="entry name" value="DHHC"/>
    <property type="match status" value="1"/>
</dbReference>
<dbReference type="SUPFAM" id="SSF69500">
    <property type="entry name" value="DTD-like"/>
    <property type="match status" value="1"/>
</dbReference>
<dbReference type="GO" id="GO:0005794">
    <property type="term" value="C:Golgi apparatus"/>
    <property type="evidence" value="ECO:0007669"/>
    <property type="project" value="TreeGrafter"/>
</dbReference>
<keyword evidence="13" id="KW-0378">Hydrolase</keyword>
<keyword evidence="3 14" id="KW-0808">Transferase</keyword>
<protein>
    <recommendedName>
        <fullName evidence="13 14">Multifunctional fusion protein</fullName>
    </recommendedName>
    <domain>
        <recommendedName>
            <fullName evidence="13">D-aminoacyl-tRNA deacylase</fullName>
            <ecNumber evidence="13">3.1.1.96</ecNumber>
        </recommendedName>
    </domain>
    <domain>
        <recommendedName>
            <fullName evidence="14">Palmitoyltransferase</fullName>
            <ecNumber evidence="14">2.3.1.225</ecNumber>
        </recommendedName>
    </domain>
</protein>
<dbReference type="EC" id="2.3.1.225" evidence="14"/>
<keyword evidence="5 14" id="KW-1133">Transmembrane helix</keyword>
<sequence length="571" mass="65495">MNRKWEFIESKNRVFCNGRCITGHNLGIFIFALFLIIAISGLFFGFDCPYLTKRLSPAIPVFAAIIFLMVICCIVRTAFTDPGILPRATPDEILYLEKSDNSQNVALSGRVMEIQMYSGHRIQLKYCQTCKIFRPPRVSHCSLCDACIANFDHHCPWVGNCVGLRNYRYFYLFLFSLSILCVYIFVFNIINIVLRAQDASTVADAIRETPATIVEALVCFISIWSVIGLWGYHTYLICRSVTTNEDIKDTWNLPRSDVNLTNPFSHGNPLLNCFSTLCGPLPPSFLNLRAIIKQDNNIPMTTTGMNHNLQETIRYHPDENGIYNKRVWDSSAENPSHSFQQKQQQRSNVLHRIINMRAIIQRVLRASVRVGDNIISSIDRGLCVLIGIANDDDQNDIDYIVKKLLSIRLWPSVDGNRNWNRNVVDLDFSLLCISQFTLHATLKGTKPDFHLSMSGEQSKILYEKLLDQLKQTYKSEKIFDGQFGAMMNVNIALLVILLMTSQYINGYPSTLSKGTKNNHAINLRLKRNYEYAQHHQLTNNYNDDTPVNYDEYLPNIYSIIQRPNHKRLIDF</sequence>
<feature type="transmembrane region" description="Helical" evidence="14">
    <location>
        <begin position="58"/>
        <end position="79"/>
    </location>
</feature>
<accession>A0A819BK05</accession>
<feature type="transmembrane region" description="Helical" evidence="14">
    <location>
        <begin position="213"/>
        <end position="232"/>
    </location>
</feature>
<evidence type="ECO:0000256" key="8">
    <source>
        <dbReference type="ARBA" id="ARBA00023288"/>
    </source>
</evidence>
<feature type="transmembrane region" description="Helical" evidence="14">
    <location>
        <begin position="169"/>
        <end position="193"/>
    </location>
</feature>
<evidence type="ECO:0000256" key="14">
    <source>
        <dbReference type="RuleBase" id="RU079119"/>
    </source>
</evidence>
<evidence type="ECO:0000256" key="2">
    <source>
        <dbReference type="ARBA" id="ARBA00009673"/>
    </source>
</evidence>
<dbReference type="PANTHER" id="PTHR22883:SF43">
    <property type="entry name" value="PALMITOYLTRANSFERASE APP"/>
    <property type="match status" value="1"/>
</dbReference>
<evidence type="ECO:0000256" key="1">
    <source>
        <dbReference type="ARBA" id="ARBA00004127"/>
    </source>
</evidence>
<dbReference type="EC" id="3.1.1.96" evidence="13"/>
<evidence type="ECO:0000259" key="15">
    <source>
        <dbReference type="Pfam" id="PF01529"/>
    </source>
</evidence>
<reference evidence="16" key="1">
    <citation type="submission" date="2021-02" db="EMBL/GenBank/DDBJ databases">
        <authorList>
            <person name="Nowell W R."/>
        </authorList>
    </citation>
    <scope>NUCLEOTIDE SEQUENCE</scope>
</reference>
<evidence type="ECO:0000256" key="12">
    <source>
        <dbReference type="ARBA" id="ARBA00048048"/>
    </source>
</evidence>
<feature type="domain" description="Palmitoyltransferase DHHC" evidence="15">
    <location>
        <begin position="122"/>
        <end position="249"/>
    </location>
</feature>
<dbReference type="AlphaFoldDB" id="A0A819BK05"/>
<dbReference type="InterPro" id="IPR003732">
    <property type="entry name" value="Daa-tRNA_deacyls_DTD"/>
</dbReference>
<evidence type="ECO:0000256" key="6">
    <source>
        <dbReference type="ARBA" id="ARBA00023136"/>
    </source>
</evidence>
<feature type="transmembrane region" description="Helical" evidence="14">
    <location>
        <begin position="21"/>
        <end position="46"/>
    </location>
</feature>
<comment type="domain">
    <text evidence="14">The DHHC domain is required for palmitoyltransferase activity.</text>
</comment>
<comment type="catalytic activity">
    <reaction evidence="12 14">
        <text>L-cysteinyl-[protein] + hexadecanoyl-CoA = S-hexadecanoyl-L-cysteinyl-[protein] + CoA</text>
        <dbReference type="Rhea" id="RHEA:36683"/>
        <dbReference type="Rhea" id="RHEA-COMP:10131"/>
        <dbReference type="Rhea" id="RHEA-COMP:11032"/>
        <dbReference type="ChEBI" id="CHEBI:29950"/>
        <dbReference type="ChEBI" id="CHEBI:57287"/>
        <dbReference type="ChEBI" id="CHEBI:57379"/>
        <dbReference type="ChEBI" id="CHEBI:74151"/>
        <dbReference type="EC" id="2.3.1.225"/>
    </reaction>
</comment>
<proteinExistence type="inferred from homology"/>
<dbReference type="FunFam" id="3.50.80.10:FF:000001">
    <property type="entry name" value="D-aminoacyl-tRNA deacylase"/>
    <property type="match status" value="1"/>
</dbReference>
<keyword evidence="7" id="KW-0564">Palmitate</keyword>
<evidence type="ECO:0000256" key="9">
    <source>
        <dbReference type="ARBA" id="ARBA00023315"/>
    </source>
</evidence>
<comment type="catalytic activity">
    <reaction evidence="11">
        <text>a D-aminoacyl-tRNA + H2O = a tRNA + a D-alpha-amino acid + H(+)</text>
        <dbReference type="Rhea" id="RHEA:13953"/>
        <dbReference type="Rhea" id="RHEA-COMP:10123"/>
        <dbReference type="Rhea" id="RHEA-COMP:10124"/>
        <dbReference type="ChEBI" id="CHEBI:15377"/>
        <dbReference type="ChEBI" id="CHEBI:15378"/>
        <dbReference type="ChEBI" id="CHEBI:59871"/>
        <dbReference type="ChEBI" id="CHEBI:78442"/>
        <dbReference type="ChEBI" id="CHEBI:79333"/>
        <dbReference type="EC" id="3.1.1.96"/>
    </reaction>
</comment>
<evidence type="ECO:0000256" key="11">
    <source>
        <dbReference type="ARBA" id="ARBA00048018"/>
    </source>
</evidence>
<dbReference type="GO" id="GO:0006612">
    <property type="term" value="P:protein targeting to membrane"/>
    <property type="evidence" value="ECO:0007669"/>
    <property type="project" value="TreeGrafter"/>
</dbReference>
<keyword evidence="13" id="KW-0694">RNA-binding</keyword>
<dbReference type="GO" id="GO:0019706">
    <property type="term" value="F:protein-cysteine S-palmitoyltransferase activity"/>
    <property type="evidence" value="ECO:0007669"/>
    <property type="project" value="UniProtKB-EC"/>
</dbReference>
<comment type="similarity">
    <text evidence="14">Belongs to the DHHC palmitoyltransferase family.</text>
</comment>
<dbReference type="NCBIfam" id="TIGR00256">
    <property type="entry name" value="D-aminoacyl-tRNA deacylase"/>
    <property type="match status" value="1"/>
</dbReference>
<dbReference type="Gene3D" id="3.50.80.10">
    <property type="entry name" value="D-tyrosyl-tRNA(Tyr) deacylase"/>
    <property type="match status" value="1"/>
</dbReference>
<name>A0A819BK05_9BILA</name>
<dbReference type="InterPro" id="IPR001594">
    <property type="entry name" value="Palmitoyltrfase_DHHC"/>
</dbReference>
<comment type="subcellular location">
    <subcellularLocation>
        <location evidence="13">Cytoplasm</location>
    </subcellularLocation>
    <subcellularLocation>
        <location evidence="1">Endomembrane system</location>
        <topology evidence="1">Multi-pass membrane protein</topology>
    </subcellularLocation>
</comment>
<evidence type="ECO:0000256" key="5">
    <source>
        <dbReference type="ARBA" id="ARBA00022989"/>
    </source>
</evidence>
<keyword evidence="8" id="KW-0449">Lipoprotein</keyword>
<evidence type="ECO:0000256" key="7">
    <source>
        <dbReference type="ARBA" id="ARBA00023139"/>
    </source>
</evidence>
<keyword evidence="13" id="KW-0820">tRNA-binding</keyword>
<comment type="similarity">
    <text evidence="2 13">Belongs to the DTD family.</text>
</comment>
<evidence type="ECO:0000313" key="17">
    <source>
        <dbReference type="Proteomes" id="UP000663836"/>
    </source>
</evidence>
<dbReference type="InterPro" id="IPR039859">
    <property type="entry name" value="PFA4/ZDH16/20/ERF2-like"/>
</dbReference>
<feature type="transmembrane region" description="Helical" evidence="14">
    <location>
        <begin position="483"/>
        <end position="504"/>
    </location>
</feature>
<dbReference type="Proteomes" id="UP000663836">
    <property type="component" value="Unassembled WGS sequence"/>
</dbReference>
<evidence type="ECO:0000256" key="10">
    <source>
        <dbReference type="ARBA" id="ARBA00047676"/>
    </source>
</evidence>